<feature type="compositionally biased region" description="Low complexity" evidence="8">
    <location>
        <begin position="1"/>
        <end position="32"/>
    </location>
</feature>
<keyword evidence="4" id="KW-0507">mRNA processing</keyword>
<dbReference type="AlphaFoldDB" id="A0A9P8QLN6"/>
<evidence type="ECO:0000256" key="1">
    <source>
        <dbReference type="ARBA" id="ARBA00004275"/>
    </source>
</evidence>
<dbReference type="InterPro" id="IPR036483">
    <property type="entry name" value="PWI_dom_sf"/>
</dbReference>
<evidence type="ECO:0000313" key="10">
    <source>
        <dbReference type="EMBL" id="KAH6605445.1"/>
    </source>
</evidence>
<dbReference type="Pfam" id="PF00378">
    <property type="entry name" value="ECH_1"/>
    <property type="match status" value="1"/>
</dbReference>
<evidence type="ECO:0000256" key="6">
    <source>
        <dbReference type="ARBA" id="ARBA00023235"/>
    </source>
</evidence>
<dbReference type="GO" id="GO:0016829">
    <property type="term" value="F:lyase activity"/>
    <property type="evidence" value="ECO:0007669"/>
    <property type="project" value="UniProtKB-KW"/>
</dbReference>
<dbReference type="PROSITE" id="PS51025">
    <property type="entry name" value="PWI"/>
    <property type="match status" value="1"/>
</dbReference>
<comment type="caution">
    <text evidence="10">The sequence shown here is derived from an EMBL/GenBank/DDBJ whole genome shotgun (WGS) entry which is preliminary data.</text>
</comment>
<evidence type="ECO:0000256" key="8">
    <source>
        <dbReference type="SAM" id="MobiDB-lite"/>
    </source>
</evidence>
<evidence type="ECO:0000256" key="7">
    <source>
        <dbReference type="ARBA" id="ARBA00023239"/>
    </source>
</evidence>
<keyword evidence="7" id="KW-0456">Lyase</keyword>
<dbReference type="PANTHER" id="PTHR18806">
    <property type="entry name" value="RBM25 PROTEIN"/>
    <property type="match status" value="1"/>
</dbReference>
<dbReference type="SUPFAM" id="SSF52096">
    <property type="entry name" value="ClpP/crotonase"/>
    <property type="match status" value="1"/>
</dbReference>
<feature type="compositionally biased region" description="Basic and acidic residues" evidence="8">
    <location>
        <begin position="343"/>
        <end position="362"/>
    </location>
</feature>
<evidence type="ECO:0000256" key="4">
    <source>
        <dbReference type="ARBA" id="ARBA00022664"/>
    </source>
</evidence>
<feature type="region of interest" description="Disordered" evidence="8">
    <location>
        <begin position="1"/>
        <end position="138"/>
    </location>
</feature>
<evidence type="ECO:0000256" key="2">
    <source>
        <dbReference type="ARBA" id="ARBA00004924"/>
    </source>
</evidence>
<proteinExistence type="inferred from homology"/>
<keyword evidence="11" id="KW-1185">Reference proteome</keyword>
<evidence type="ECO:0000259" key="9">
    <source>
        <dbReference type="PROSITE" id="PS51025"/>
    </source>
</evidence>
<keyword evidence="5" id="KW-0576">Peroxisome</keyword>
<dbReference type="SMART" id="SM00311">
    <property type="entry name" value="PWI"/>
    <property type="match status" value="1"/>
</dbReference>
<dbReference type="SUPFAM" id="SSF101233">
    <property type="entry name" value="PWI domain"/>
    <property type="match status" value="1"/>
</dbReference>
<dbReference type="EMBL" id="JAIWOZ010000005">
    <property type="protein sequence ID" value="KAH6605445.1"/>
    <property type="molecule type" value="Genomic_DNA"/>
</dbReference>
<feature type="compositionally biased region" description="Polar residues" evidence="8">
    <location>
        <begin position="72"/>
        <end position="81"/>
    </location>
</feature>
<dbReference type="Gene3D" id="1.20.1390.10">
    <property type="entry name" value="PWI domain"/>
    <property type="match status" value="1"/>
</dbReference>
<accession>A0A9P8QLN6</accession>
<dbReference type="InterPro" id="IPR029045">
    <property type="entry name" value="ClpP/crotonase-like_dom_sf"/>
</dbReference>
<dbReference type="PANTHER" id="PTHR18806:SF4">
    <property type="entry name" value="RNA-BINDING PROTEIN 25"/>
    <property type="match status" value="1"/>
</dbReference>
<dbReference type="GO" id="GO:0016853">
    <property type="term" value="F:isomerase activity"/>
    <property type="evidence" value="ECO:0007669"/>
    <property type="project" value="UniProtKB-KW"/>
</dbReference>
<evidence type="ECO:0000256" key="3">
    <source>
        <dbReference type="ARBA" id="ARBA00005254"/>
    </source>
</evidence>
<dbReference type="Proteomes" id="UP000827724">
    <property type="component" value="Unassembled WGS sequence"/>
</dbReference>
<feature type="region of interest" description="Disordered" evidence="8">
    <location>
        <begin position="210"/>
        <end position="230"/>
    </location>
</feature>
<reference evidence="10" key="1">
    <citation type="submission" date="2021-08" db="EMBL/GenBank/DDBJ databases">
        <title>Chromosome-Level Trichoderma cornu-damae using Hi-C Data.</title>
        <authorList>
            <person name="Kim C.S."/>
        </authorList>
    </citation>
    <scope>NUCLEOTIDE SEQUENCE</scope>
    <source>
        <strain evidence="10">KA19-0412C</strain>
    </source>
</reference>
<dbReference type="GO" id="GO:0005681">
    <property type="term" value="C:spliceosomal complex"/>
    <property type="evidence" value="ECO:0007669"/>
    <property type="project" value="TreeGrafter"/>
</dbReference>
<dbReference type="Gene3D" id="3.90.226.10">
    <property type="entry name" value="2-enoyl-CoA Hydratase, Chain A, domain 1"/>
    <property type="match status" value="1"/>
</dbReference>
<dbReference type="GO" id="GO:0006397">
    <property type="term" value="P:mRNA processing"/>
    <property type="evidence" value="ECO:0007669"/>
    <property type="project" value="UniProtKB-KW"/>
</dbReference>
<evidence type="ECO:0000256" key="5">
    <source>
        <dbReference type="ARBA" id="ARBA00023140"/>
    </source>
</evidence>
<feature type="compositionally biased region" description="Basic and acidic residues" evidence="8">
    <location>
        <begin position="428"/>
        <end position="519"/>
    </location>
</feature>
<protein>
    <recommendedName>
        <fullName evidence="9">PWI domain-containing protein</fullName>
    </recommendedName>
</protein>
<evidence type="ECO:0000313" key="11">
    <source>
        <dbReference type="Proteomes" id="UP000827724"/>
    </source>
</evidence>
<feature type="compositionally biased region" description="Basic and acidic residues" evidence="8">
    <location>
        <begin position="815"/>
        <end position="827"/>
    </location>
</feature>
<name>A0A9P8QLN6_9HYPO</name>
<dbReference type="InterPro" id="IPR001753">
    <property type="entry name" value="Enoyl-CoA_hydra/iso"/>
</dbReference>
<dbReference type="InterPro" id="IPR052768">
    <property type="entry name" value="RBM25"/>
</dbReference>
<dbReference type="InterPro" id="IPR002483">
    <property type="entry name" value="PWI_dom"/>
</dbReference>
<dbReference type="Pfam" id="PF01480">
    <property type="entry name" value="PWI"/>
    <property type="match status" value="1"/>
</dbReference>
<dbReference type="FunFam" id="3.90.226.10:FF:000074">
    <property type="entry name" value="Enoyl-CoA hydratase (AFU_orthologue AFUA_2G10650)"/>
    <property type="match status" value="1"/>
</dbReference>
<feature type="region of interest" description="Disordered" evidence="8">
    <location>
        <begin position="343"/>
        <end position="535"/>
    </location>
</feature>
<dbReference type="GO" id="GO:0005777">
    <property type="term" value="C:peroxisome"/>
    <property type="evidence" value="ECO:0007669"/>
    <property type="project" value="UniProtKB-SubCell"/>
</dbReference>
<dbReference type="CDD" id="cd06558">
    <property type="entry name" value="crotonase-like"/>
    <property type="match status" value="1"/>
</dbReference>
<sequence>MAYHPYGAPHNPYGAPPGYGYPGAAPGMAAPPGLGPPPGMSSAPGMAPPPGIQQANVPQANRPSGLPPAFQAPTNMPNINFNAPVIRLGTGASAGGGRSDDRPAQSGGRAGLGMERGSDQGRMAARESMQTLHPPTSEEKLRTIFLHQIPEGLGGDEGTKKLLGAVGKLKRWDSSDSTSEDRKGAKFGFALFEDLDSVATAVKLLTEEEVQVPVKKQPNSSDPPTDDSFDDVEKVKLQVVVDPTSLSYLEAYKESKGDDSSLEQRIENARVALKQVLREMFYPTAVETVDANGDVAMGNTESEENVEVVNIPLAQEDELADIPPEMREVVAGEIAAFRERSNQRDMERLQREEELEEVERRRNGAARSRLASPPRNSNNVPLGPRGVSVPNAPAGPKGQNGANRGVAFVNANLSARREDEDTDASDDEIWRRQEAERKADDDKMYAEAERKWANRERSRQAALERERERERHDVESLERRKQEQLEREKSWEDEREATRKTHIYYRDRAGWARKRTSDRAEEEARDEADRQAEKVELNREQARLEQARGMADSFLDQQAREMQQREAAAAAAAPQPFKLSLGAAAQRAQASRAAPQRRTIAEVEGLLDDEEVESTKRQLVPIQLDATSGAAGMSEEEISQAVRALAQEIPSEKDGLWAWQVKWDFMDDTVVRDKLRPFVEKKIVEYLGVQEQMLVEAVEEHLRKHGTAGALVEELEGALDDEAEDLVKKLWRMLIFFTDSPPAVEDVIITAPRPHLLLVTINRPKQLNCIRNEMHFQLDRLWKWYDAEPSLRCAVITGMGRAFCAGADLKEWNERNANPEEPSKKSPEGGFGGLSNRLGKKPIIAAVNGLCLGGGMEMILNVDMVIASVDARFALPEVARGVVPIQGSLPRLIRSVGMQRASEMALLGRIYKADEMLRWGLVNHVIARGGDVVGEALQWAVELANNSPDSIIVARQGLLGGWEPENPKESTDRILAEIYTKMDGGANMAEGVRAFVEKRKPIWKDSKL</sequence>
<comment type="subcellular location">
    <subcellularLocation>
        <location evidence="1">Peroxisome</location>
    </subcellularLocation>
</comment>
<dbReference type="GO" id="GO:0003729">
    <property type="term" value="F:mRNA binding"/>
    <property type="evidence" value="ECO:0007669"/>
    <property type="project" value="TreeGrafter"/>
</dbReference>
<comment type="pathway">
    <text evidence="2">Siderophore biosynthesis.</text>
</comment>
<comment type="similarity">
    <text evidence="3">Belongs to the enoyl-CoA hydratase/isomerase family.</text>
</comment>
<feature type="compositionally biased region" description="Polar residues" evidence="8">
    <location>
        <begin position="53"/>
        <end position="62"/>
    </location>
</feature>
<gene>
    <name evidence="10" type="ORF">Trco_007152</name>
</gene>
<dbReference type="OrthoDB" id="6275295at2759"/>
<organism evidence="10 11">
    <name type="scientific">Trichoderma cornu-damae</name>
    <dbReference type="NCBI Taxonomy" id="654480"/>
    <lineage>
        <taxon>Eukaryota</taxon>
        <taxon>Fungi</taxon>
        <taxon>Dikarya</taxon>
        <taxon>Ascomycota</taxon>
        <taxon>Pezizomycotina</taxon>
        <taxon>Sordariomycetes</taxon>
        <taxon>Hypocreomycetidae</taxon>
        <taxon>Hypocreales</taxon>
        <taxon>Hypocreaceae</taxon>
        <taxon>Trichoderma</taxon>
    </lineage>
</organism>
<feature type="domain" description="PWI" evidence="9">
    <location>
        <begin position="654"/>
        <end position="751"/>
    </location>
</feature>
<keyword evidence="6" id="KW-0413">Isomerase</keyword>
<feature type="region of interest" description="Disordered" evidence="8">
    <location>
        <begin position="815"/>
        <end position="834"/>
    </location>
</feature>